<protein>
    <submittedName>
        <fullName evidence="2">Flavodoxin domain-containing protein</fullName>
    </submittedName>
</protein>
<dbReference type="Gene3D" id="3.40.50.360">
    <property type="match status" value="1"/>
</dbReference>
<dbReference type="InterPro" id="IPR026816">
    <property type="entry name" value="Flavodoxin_dom"/>
</dbReference>
<name>A0ABV8LRD1_9ACTN</name>
<comment type="caution">
    <text evidence="2">The sequence shown here is derived from an EMBL/GenBank/DDBJ whole genome shotgun (WGS) entry which is preliminary data.</text>
</comment>
<dbReference type="SUPFAM" id="SSF52218">
    <property type="entry name" value="Flavoproteins"/>
    <property type="match status" value="1"/>
</dbReference>
<reference evidence="3" key="1">
    <citation type="journal article" date="2019" name="Int. J. Syst. Evol. Microbiol.">
        <title>The Global Catalogue of Microorganisms (GCM) 10K type strain sequencing project: providing services to taxonomists for standard genome sequencing and annotation.</title>
        <authorList>
            <consortium name="The Broad Institute Genomics Platform"/>
            <consortium name="The Broad Institute Genome Sequencing Center for Infectious Disease"/>
            <person name="Wu L."/>
            <person name="Ma J."/>
        </authorList>
    </citation>
    <scope>NUCLEOTIDE SEQUENCE [LARGE SCALE GENOMIC DNA]</scope>
    <source>
        <strain evidence="3">CGMCC 4.7289</strain>
    </source>
</reference>
<evidence type="ECO:0000313" key="2">
    <source>
        <dbReference type="EMBL" id="MFC4133616.1"/>
    </source>
</evidence>
<dbReference type="EMBL" id="JBHSAY010000012">
    <property type="protein sequence ID" value="MFC4133616.1"/>
    <property type="molecule type" value="Genomic_DNA"/>
</dbReference>
<dbReference type="InterPro" id="IPR029039">
    <property type="entry name" value="Flavoprotein-like_sf"/>
</dbReference>
<organism evidence="2 3">
    <name type="scientific">Hamadaea flava</name>
    <dbReference type="NCBI Taxonomy" id="1742688"/>
    <lineage>
        <taxon>Bacteria</taxon>
        <taxon>Bacillati</taxon>
        <taxon>Actinomycetota</taxon>
        <taxon>Actinomycetes</taxon>
        <taxon>Micromonosporales</taxon>
        <taxon>Micromonosporaceae</taxon>
        <taxon>Hamadaea</taxon>
    </lineage>
</organism>
<dbReference type="Pfam" id="PF12724">
    <property type="entry name" value="Flavodoxin_5"/>
    <property type="match status" value="1"/>
</dbReference>
<sequence>MTVLIAYGSKRGGTAGLADMIGAELVARGIQVEVRPAAEIQSADGYRSVIVAGALYNSRWHRDARRFTRRHRVALRQVPVWLVASGPLDNSANAGALPPVSQVARIAADLGALGAVTFGGRLTPDAKGLIASAMAKTKAGDWRDPSQVRAFATAVAEQQASV</sequence>
<gene>
    <name evidence="2" type="ORF">ACFOZ4_23655</name>
</gene>
<dbReference type="Proteomes" id="UP001595816">
    <property type="component" value="Unassembled WGS sequence"/>
</dbReference>
<evidence type="ECO:0000313" key="3">
    <source>
        <dbReference type="Proteomes" id="UP001595816"/>
    </source>
</evidence>
<accession>A0ABV8LRD1</accession>
<keyword evidence="3" id="KW-1185">Reference proteome</keyword>
<feature type="domain" description="Flavodoxin" evidence="1">
    <location>
        <begin position="4"/>
        <end position="89"/>
    </location>
</feature>
<dbReference type="RefSeq" id="WP_253762407.1">
    <property type="nucleotide sequence ID" value="NZ_JAMZDZ010000001.1"/>
</dbReference>
<proteinExistence type="predicted"/>
<evidence type="ECO:0000259" key="1">
    <source>
        <dbReference type="Pfam" id="PF12724"/>
    </source>
</evidence>